<evidence type="ECO:0000256" key="11">
    <source>
        <dbReference type="ARBA" id="ARBA00022840"/>
    </source>
</evidence>
<dbReference type="OrthoDB" id="30826at2759"/>
<keyword evidence="22" id="KW-1185">Reference proteome</keyword>
<dbReference type="GO" id="GO:0003684">
    <property type="term" value="F:damaged DNA binding"/>
    <property type="evidence" value="ECO:0007669"/>
    <property type="project" value="InterPro"/>
</dbReference>
<evidence type="ECO:0000256" key="16">
    <source>
        <dbReference type="ARBA" id="ARBA00023242"/>
    </source>
</evidence>
<organism evidence="21 22">
    <name type="scientific">Drechslerella stenobrocha 248</name>
    <dbReference type="NCBI Taxonomy" id="1043628"/>
    <lineage>
        <taxon>Eukaryota</taxon>
        <taxon>Fungi</taxon>
        <taxon>Dikarya</taxon>
        <taxon>Ascomycota</taxon>
        <taxon>Pezizomycotina</taxon>
        <taxon>Orbiliomycetes</taxon>
        <taxon>Orbiliales</taxon>
        <taxon>Orbiliaceae</taxon>
        <taxon>Drechslerella</taxon>
    </lineage>
</organism>
<comment type="similarity">
    <text evidence="3 19">Belongs to the ku80 family.</text>
</comment>
<evidence type="ECO:0000256" key="14">
    <source>
        <dbReference type="ARBA" id="ARBA00023172"/>
    </source>
</evidence>
<comment type="subcellular location">
    <subcellularLocation>
        <location evidence="2">Chromosome</location>
        <location evidence="2">Telomere</location>
    </subcellularLocation>
    <subcellularLocation>
        <location evidence="1 19">Nucleus</location>
    </subcellularLocation>
</comment>
<evidence type="ECO:0000256" key="17">
    <source>
        <dbReference type="ARBA" id="ARBA00024890"/>
    </source>
</evidence>
<feature type="domain" description="VWFA" evidence="20">
    <location>
        <begin position="6"/>
        <end position="212"/>
    </location>
</feature>
<dbReference type="InterPro" id="IPR006164">
    <property type="entry name" value="DNA_bd_Ku70/Ku80"/>
</dbReference>
<dbReference type="GO" id="GO:0043564">
    <property type="term" value="C:Ku70:Ku80 complex"/>
    <property type="evidence" value="ECO:0007669"/>
    <property type="project" value="InterPro"/>
</dbReference>
<dbReference type="SUPFAM" id="SSF100939">
    <property type="entry name" value="SPOC domain-like"/>
    <property type="match status" value="1"/>
</dbReference>
<dbReference type="Proteomes" id="UP000024837">
    <property type="component" value="Unassembled WGS sequence"/>
</dbReference>
<evidence type="ECO:0000256" key="6">
    <source>
        <dbReference type="ARBA" id="ARBA00022454"/>
    </source>
</evidence>
<keyword evidence="15 19" id="KW-0234">DNA repair</keyword>
<dbReference type="GO" id="GO:0006303">
    <property type="term" value="P:double-strand break repair via nonhomologous end joining"/>
    <property type="evidence" value="ECO:0007669"/>
    <property type="project" value="EnsemblFungi"/>
</dbReference>
<dbReference type="InterPro" id="IPR005161">
    <property type="entry name" value="Ku_N"/>
</dbReference>
<evidence type="ECO:0000256" key="5">
    <source>
        <dbReference type="ARBA" id="ARBA00021792"/>
    </source>
</evidence>
<evidence type="ECO:0000256" key="8">
    <source>
        <dbReference type="ARBA" id="ARBA00022763"/>
    </source>
</evidence>
<dbReference type="InterPro" id="IPR024193">
    <property type="entry name" value="Ku80"/>
</dbReference>
<reference evidence="21 22" key="1">
    <citation type="submission" date="2013-05" db="EMBL/GenBank/DDBJ databases">
        <title>Drechslerella stenobrocha genome reveals carnivorous origination and mechanical trapping mechanism of predatory fungi.</title>
        <authorList>
            <person name="Liu X."/>
            <person name="Zhang W."/>
            <person name="Liu K."/>
        </authorList>
    </citation>
    <scope>NUCLEOTIDE SEQUENCE [LARGE SCALE GENOMIC DNA]</scope>
    <source>
        <strain evidence="21 22">248</strain>
    </source>
</reference>
<dbReference type="GO" id="GO:0005524">
    <property type="term" value="F:ATP binding"/>
    <property type="evidence" value="ECO:0007669"/>
    <property type="project" value="UniProtKB-UniRule"/>
</dbReference>
<evidence type="ECO:0000256" key="7">
    <source>
        <dbReference type="ARBA" id="ARBA00022741"/>
    </source>
</evidence>
<keyword evidence="12" id="KW-0779">Telomere</keyword>
<evidence type="ECO:0000256" key="18">
    <source>
        <dbReference type="ARBA" id="ARBA00047995"/>
    </source>
</evidence>
<name>W7HJE6_9PEZI</name>
<keyword evidence="13 19" id="KW-0238">DNA-binding</keyword>
<evidence type="ECO:0000313" key="22">
    <source>
        <dbReference type="Proteomes" id="UP000024837"/>
    </source>
</evidence>
<evidence type="ECO:0000256" key="15">
    <source>
        <dbReference type="ARBA" id="ARBA00023204"/>
    </source>
</evidence>
<evidence type="ECO:0000256" key="19">
    <source>
        <dbReference type="PIRNR" id="PIRNR016570"/>
    </source>
</evidence>
<dbReference type="InterPro" id="IPR036494">
    <property type="entry name" value="Ku_C_sf"/>
</dbReference>
<dbReference type="InterPro" id="IPR014893">
    <property type="entry name" value="Ku_PK_bind"/>
</dbReference>
<dbReference type="EC" id="3.6.4.12" evidence="4 19"/>
<dbReference type="PIRSF" id="PIRSF016570">
    <property type="entry name" value="Ku80"/>
    <property type="match status" value="1"/>
</dbReference>
<dbReference type="SUPFAM" id="SSF53300">
    <property type="entry name" value="vWA-like"/>
    <property type="match status" value="1"/>
</dbReference>
<dbReference type="PANTHER" id="PTHR12604">
    <property type="entry name" value="KU AUTOANTIGEN DNA HELICASE"/>
    <property type="match status" value="1"/>
</dbReference>
<dbReference type="InterPro" id="IPR016194">
    <property type="entry name" value="SPOC-like_C_dom_sf"/>
</dbReference>
<dbReference type="EMBL" id="KI966448">
    <property type="protein sequence ID" value="EWC44041.1"/>
    <property type="molecule type" value="Genomic_DNA"/>
</dbReference>
<comment type="catalytic activity">
    <reaction evidence="18 19">
        <text>ATP + H2O = ADP + phosphate + H(+)</text>
        <dbReference type="Rhea" id="RHEA:13065"/>
        <dbReference type="ChEBI" id="CHEBI:15377"/>
        <dbReference type="ChEBI" id="CHEBI:15378"/>
        <dbReference type="ChEBI" id="CHEBI:30616"/>
        <dbReference type="ChEBI" id="CHEBI:43474"/>
        <dbReference type="ChEBI" id="CHEBI:456216"/>
        <dbReference type="EC" id="3.6.4.12"/>
    </reaction>
</comment>
<dbReference type="GO" id="GO:0003690">
    <property type="term" value="F:double-stranded DNA binding"/>
    <property type="evidence" value="ECO:0007669"/>
    <property type="project" value="TreeGrafter"/>
</dbReference>
<keyword evidence="11 19" id="KW-0067">ATP-binding</keyword>
<dbReference type="FunFam" id="3.40.50.410:FF:000073">
    <property type="entry name" value="ATP-dependent DNA helicase II subunit 2"/>
    <property type="match status" value="1"/>
</dbReference>
<evidence type="ECO:0000256" key="9">
    <source>
        <dbReference type="ARBA" id="ARBA00022801"/>
    </source>
</evidence>
<evidence type="ECO:0000256" key="10">
    <source>
        <dbReference type="ARBA" id="ARBA00022806"/>
    </source>
</evidence>
<evidence type="ECO:0000313" key="21">
    <source>
        <dbReference type="EMBL" id="EWC44041.1"/>
    </source>
</evidence>
<dbReference type="CDD" id="cd00873">
    <property type="entry name" value="KU80"/>
    <property type="match status" value="1"/>
</dbReference>
<dbReference type="Pfam" id="PF02735">
    <property type="entry name" value="Ku"/>
    <property type="match status" value="1"/>
</dbReference>
<keyword evidence="8 19" id="KW-0227">DNA damage</keyword>
<evidence type="ECO:0000259" key="20">
    <source>
        <dbReference type="PROSITE" id="PS50234"/>
    </source>
</evidence>
<dbReference type="GO" id="GO:0000723">
    <property type="term" value="P:telomere maintenance"/>
    <property type="evidence" value="ECO:0007669"/>
    <property type="project" value="EnsemblFungi"/>
</dbReference>
<dbReference type="GO" id="GO:0140445">
    <property type="term" value="C:chromosome, telomeric repeat region"/>
    <property type="evidence" value="ECO:0007669"/>
    <property type="project" value="EnsemblFungi"/>
</dbReference>
<evidence type="ECO:0000256" key="13">
    <source>
        <dbReference type="ARBA" id="ARBA00023125"/>
    </source>
</evidence>
<dbReference type="GO" id="GO:0006310">
    <property type="term" value="P:DNA recombination"/>
    <property type="evidence" value="ECO:0007669"/>
    <property type="project" value="UniProtKB-KW"/>
</dbReference>
<protein>
    <recommendedName>
        <fullName evidence="5 19">ATP-dependent DNA helicase II subunit 2</fullName>
        <ecNumber evidence="4 19">3.6.4.12</ecNumber>
    </recommendedName>
</protein>
<dbReference type="PROSITE" id="PS50234">
    <property type="entry name" value="VWFA"/>
    <property type="match status" value="1"/>
</dbReference>
<evidence type="ECO:0000256" key="3">
    <source>
        <dbReference type="ARBA" id="ARBA00007726"/>
    </source>
</evidence>
<dbReference type="Gene3D" id="2.40.290.10">
    <property type="match status" value="1"/>
</dbReference>
<evidence type="ECO:0000256" key="1">
    <source>
        <dbReference type="ARBA" id="ARBA00004123"/>
    </source>
</evidence>
<dbReference type="Pfam" id="PF08785">
    <property type="entry name" value="Ku_PK_bind"/>
    <property type="match status" value="1"/>
</dbReference>
<dbReference type="Gene3D" id="1.25.40.240">
    <property type="entry name" value="Ku, C-terminal domain"/>
    <property type="match status" value="1"/>
</dbReference>
<dbReference type="GO" id="GO:0003678">
    <property type="term" value="F:DNA helicase activity"/>
    <property type="evidence" value="ECO:0007669"/>
    <property type="project" value="UniProtKB-EC"/>
</dbReference>
<dbReference type="AlphaFoldDB" id="W7HJE6"/>
<dbReference type="GO" id="GO:0042162">
    <property type="term" value="F:telomeric DNA binding"/>
    <property type="evidence" value="ECO:0007669"/>
    <property type="project" value="EnsemblFungi"/>
</dbReference>
<keyword evidence="7 19" id="KW-0547">Nucleotide-binding</keyword>
<keyword evidence="6" id="KW-0158">Chromosome</keyword>
<keyword evidence="9 19" id="KW-0378">Hydrolase</keyword>
<sequence>MAEKQATVYVIDLAASMGQRHSERTETDLEYAQQYLWDRITATVSNGRKTDTIAVVGFRTDGSDNSLVHDDSSYENITVLSPMSQFLMPQIRGLQGRLQPSHTDAGDGISALVIAMDIIEKYCKKLKYIRNIVFLTNGTGVYDFDGIDDIAKQIKGQGIKLTVLGIDFDDEDFGFQEENKDSNKAKNETALKKFCEDCEGIFGTIAEAIEEIQLPRIKKTRPVASFKGQLTIGDSSSNPNSTLVIDVERYPRTMVAKPPSASSYAVASEENVEGDSLQKIRNTRTYQVEDDAAPGKSIDVGQEDMAKGYLYGRTIVPISAEDQDVVKFETIAGLDIIGFIPKSGFDRPLSLSNTNIIVASKVNDKAIVALSSLIHGLYELDSLAVGRLVTKADKPPTMVAMAPVIEPDYECLVEVQLPFAEDIRQNKFAPLDVVKTVTGKVMNKHRLLPSEELQEAMDDYIDSMDLTNVPGLNDPSLSFAQPDDVFSPLLHRIQQVIRARATNTDENRLPDINPVLTHYSTIPQELTPEEDLARLKSAADIHPVPAKAKGRRTGREKPLSGLDVTKLLEGYTKSLRISKDNAIPEFLQAVESVEQKADIESLVRQMGDIVKSIVKQSVADLQYGQALECLRVLRQECISLEIFELYDAFVKELKQFVDGDRRDFWSKVRKEKLGLVLPSEDERSTVTSEESNRFYYGR</sequence>
<dbReference type="HOGENOM" id="CLU_010975_1_1_1"/>
<dbReference type="Pfam" id="PF03731">
    <property type="entry name" value="Ku_N"/>
    <property type="match status" value="1"/>
</dbReference>
<gene>
    <name evidence="21" type="ORF">DRE_01393</name>
</gene>
<proteinExistence type="inferred from homology"/>
<dbReference type="SMART" id="SM00559">
    <property type="entry name" value="Ku78"/>
    <property type="match status" value="1"/>
</dbReference>
<dbReference type="SUPFAM" id="SSF101420">
    <property type="entry name" value="C-terminal domain of Ku80"/>
    <property type="match status" value="1"/>
</dbReference>
<dbReference type="Gene3D" id="3.40.50.410">
    <property type="entry name" value="von Willebrand factor, type A domain"/>
    <property type="match status" value="1"/>
</dbReference>
<dbReference type="GO" id="GO:0016887">
    <property type="term" value="F:ATP hydrolysis activity"/>
    <property type="evidence" value="ECO:0007669"/>
    <property type="project" value="RHEA"/>
</dbReference>
<accession>W7HJE6</accession>
<dbReference type="Gene3D" id="1.10.1600.10">
    <property type="match status" value="1"/>
</dbReference>
<keyword evidence="14 19" id="KW-0233">DNA recombination</keyword>
<evidence type="ECO:0000256" key="2">
    <source>
        <dbReference type="ARBA" id="ARBA00004574"/>
    </source>
</evidence>
<dbReference type="InterPro" id="IPR002035">
    <property type="entry name" value="VWF_A"/>
</dbReference>
<dbReference type="PANTHER" id="PTHR12604:SF4">
    <property type="entry name" value="X-RAY REPAIR CROSS-COMPLEMENTING PROTEIN 5"/>
    <property type="match status" value="1"/>
</dbReference>
<dbReference type="InterPro" id="IPR036465">
    <property type="entry name" value="vWFA_dom_sf"/>
</dbReference>
<evidence type="ECO:0000256" key="4">
    <source>
        <dbReference type="ARBA" id="ARBA00012551"/>
    </source>
</evidence>
<comment type="function">
    <text evidence="17">Single-stranded DNA-dependent ATP-dependent helicase. Involved in non-homologous end joining (NHEJ) DNA double strand break repair. DNA-binding is sequence-independent but has a high affinity to nicks in double-stranded DNA and to the ends of duplex DNA. Binds to naturally occurring chromosomal ends, and therefore provides chromosomal end protection. Required also for telomere recombination to repair telomeric ends in the absence of telomerase. KU70, of the KU70/KU80 heterodimer, binds to the stem loop of TLC1, the RNA component of telomerase. Involved in telomere maintenance. Interacts with telomeric repeats and subtelomeric sequences thereby controlling telomere length and protecting against subtelomeric rearrangement. Maintains telomeric chromatin, which is involved in silencing the expression of genes located at the telomere. Required for mating-type switching.</text>
</comment>
<keyword evidence="10 19" id="KW-0347">Helicase</keyword>
<keyword evidence="16 19" id="KW-0539">Nucleus</keyword>
<evidence type="ECO:0000256" key="12">
    <source>
        <dbReference type="ARBA" id="ARBA00022895"/>
    </source>
</evidence>